<keyword evidence="1" id="KW-1015">Disulfide bond</keyword>
<dbReference type="GO" id="GO:0006508">
    <property type="term" value="P:proteolysis"/>
    <property type="evidence" value="ECO:0007669"/>
    <property type="project" value="UniProtKB-KW"/>
</dbReference>
<dbReference type="Pfam" id="PF03761">
    <property type="entry name" value="DUF316"/>
    <property type="match status" value="1"/>
</dbReference>
<dbReference type="GO" id="GO:0004252">
    <property type="term" value="F:serine-type endopeptidase activity"/>
    <property type="evidence" value="ECO:0007669"/>
    <property type="project" value="InterPro"/>
</dbReference>
<dbReference type="InterPro" id="IPR001254">
    <property type="entry name" value="Trypsin_dom"/>
</dbReference>
<dbReference type="PROSITE" id="PS00134">
    <property type="entry name" value="TRYPSIN_HIS"/>
    <property type="match status" value="1"/>
</dbReference>
<dbReference type="Proteomes" id="UP000024635">
    <property type="component" value="Unassembled WGS sequence"/>
</dbReference>
<dbReference type="InterPro" id="IPR001314">
    <property type="entry name" value="Peptidase_S1A"/>
</dbReference>
<feature type="signal peptide" evidence="3">
    <location>
        <begin position="1"/>
        <end position="19"/>
    </location>
</feature>
<reference evidence="6" key="1">
    <citation type="journal article" date="2015" name="Nat. Genet.">
        <title>The genome and transcriptome of the zoonotic hookworm Ancylostoma ceylanicum identify infection-specific gene families.</title>
        <authorList>
            <person name="Schwarz E.M."/>
            <person name="Hu Y."/>
            <person name="Antoshechkin I."/>
            <person name="Miller M.M."/>
            <person name="Sternberg P.W."/>
            <person name="Aroian R.V."/>
        </authorList>
    </citation>
    <scope>NUCLEOTIDE SEQUENCE</scope>
    <source>
        <strain evidence="6">HY135</strain>
    </source>
</reference>
<accession>A0A016WID6</accession>
<comment type="caution">
    <text evidence="5">The sequence shown here is derived from an EMBL/GenBank/DDBJ whole genome shotgun (WGS) entry which is preliminary data.</text>
</comment>
<organism evidence="5 6">
    <name type="scientific">Ancylostoma ceylanicum</name>
    <dbReference type="NCBI Taxonomy" id="53326"/>
    <lineage>
        <taxon>Eukaryota</taxon>
        <taxon>Metazoa</taxon>
        <taxon>Ecdysozoa</taxon>
        <taxon>Nematoda</taxon>
        <taxon>Chromadorea</taxon>
        <taxon>Rhabditida</taxon>
        <taxon>Rhabditina</taxon>
        <taxon>Rhabditomorpha</taxon>
        <taxon>Strongyloidea</taxon>
        <taxon>Ancylostomatidae</taxon>
        <taxon>Ancylostomatinae</taxon>
        <taxon>Ancylostoma</taxon>
    </lineage>
</organism>
<keyword evidence="6" id="KW-1185">Reference proteome</keyword>
<dbReference type="PROSITE" id="PS00135">
    <property type="entry name" value="TRYPSIN_SER"/>
    <property type="match status" value="1"/>
</dbReference>
<keyword evidence="3" id="KW-0732">Signal</keyword>
<dbReference type="InterPro" id="IPR043504">
    <property type="entry name" value="Peptidase_S1_PA_chymotrypsin"/>
</dbReference>
<dbReference type="EMBL" id="JARK01000295">
    <property type="protein sequence ID" value="EYC38793.1"/>
    <property type="molecule type" value="Genomic_DNA"/>
</dbReference>
<feature type="chain" id="PRO_5001494731" description="Peptidase S1 domain-containing protein" evidence="3">
    <location>
        <begin position="20"/>
        <end position="332"/>
    </location>
</feature>
<dbReference type="Gene3D" id="2.40.10.10">
    <property type="entry name" value="Trypsin-like serine proteases"/>
    <property type="match status" value="2"/>
</dbReference>
<dbReference type="InterPro" id="IPR033116">
    <property type="entry name" value="TRYPSIN_SER"/>
</dbReference>
<keyword evidence="2" id="KW-0378">Hydrolase</keyword>
<dbReference type="PRINTS" id="PR00722">
    <property type="entry name" value="CHYMOTRYPSIN"/>
</dbReference>
<dbReference type="InterPro" id="IPR051333">
    <property type="entry name" value="CLIP_Serine_Protease"/>
</dbReference>
<feature type="domain" description="Peptidase S1" evidence="4">
    <location>
        <begin position="50"/>
        <end position="309"/>
    </location>
</feature>
<dbReference type="InterPro" id="IPR009003">
    <property type="entry name" value="Peptidase_S1_PA"/>
</dbReference>
<dbReference type="PANTHER" id="PTHR24260">
    <property type="match status" value="1"/>
</dbReference>
<dbReference type="Pfam" id="PF00089">
    <property type="entry name" value="Trypsin"/>
    <property type="match status" value="1"/>
</dbReference>
<dbReference type="SUPFAM" id="SSF50494">
    <property type="entry name" value="Trypsin-like serine proteases"/>
    <property type="match status" value="1"/>
</dbReference>
<dbReference type="OrthoDB" id="7754674at2759"/>
<dbReference type="PROSITE" id="PS50240">
    <property type="entry name" value="TRYPSIN_DOM"/>
    <property type="match status" value="1"/>
</dbReference>
<proteinExistence type="predicted"/>
<dbReference type="STRING" id="53326.A0A016WID6"/>
<dbReference type="InterPro" id="IPR018114">
    <property type="entry name" value="TRYPSIN_HIS"/>
</dbReference>
<dbReference type="InterPro" id="IPR005514">
    <property type="entry name" value="DUF316"/>
</dbReference>
<gene>
    <name evidence="5" type="primary">Acey_s0695.g1603</name>
    <name evidence="5" type="ORF">Y032_0695g1603</name>
</gene>
<protein>
    <recommendedName>
        <fullName evidence="4">Peptidase S1 domain-containing protein</fullName>
    </recommendedName>
</protein>
<sequence length="332" mass="37259">MNILWVLLLPGVLSEKLSSEENKLLKQHCREPSLGLRSPAAGRGYNRRFISIGDPSQFPFVAALNTRSETIKTYFDKEYVVTEMTVQPFCSGVQISPRHILTAAHCFFNHSGIKSYYDERGEHFCRIDGLVKEEDSSHLVVNLGSSCDTGYHCWVSQPYYGHKEVLIHPDYDHCNGANDLALIELKQKVSLKHGQPICMPDAQEWISTPLIAAGYGINNSDTKYSPGQQKVTYYEHSEKDKMITTHPSAQTICKGDSGGPLFQSNHQGKYVLLGISSSFSGENVKCVPGKHNHFVDVRKKLDWICENTGVCPIEEESEQQSNGEEEDYSYDS</sequence>
<evidence type="ECO:0000256" key="1">
    <source>
        <dbReference type="ARBA" id="ARBA00023157"/>
    </source>
</evidence>
<dbReference type="AlphaFoldDB" id="A0A016WID6"/>
<evidence type="ECO:0000256" key="2">
    <source>
        <dbReference type="RuleBase" id="RU363034"/>
    </source>
</evidence>
<name>A0A016WID6_9BILA</name>
<evidence type="ECO:0000259" key="4">
    <source>
        <dbReference type="PROSITE" id="PS50240"/>
    </source>
</evidence>
<dbReference type="PANTHER" id="PTHR24260:SF136">
    <property type="entry name" value="GH08193P-RELATED"/>
    <property type="match status" value="1"/>
</dbReference>
<dbReference type="SMART" id="SM00020">
    <property type="entry name" value="Tryp_SPc"/>
    <property type="match status" value="1"/>
</dbReference>
<evidence type="ECO:0000313" key="5">
    <source>
        <dbReference type="EMBL" id="EYC38793.1"/>
    </source>
</evidence>
<evidence type="ECO:0000256" key="3">
    <source>
        <dbReference type="SAM" id="SignalP"/>
    </source>
</evidence>
<keyword evidence="2" id="KW-0645">Protease</keyword>
<keyword evidence="2" id="KW-0720">Serine protease</keyword>
<evidence type="ECO:0000313" key="6">
    <source>
        <dbReference type="Proteomes" id="UP000024635"/>
    </source>
</evidence>